<evidence type="ECO:0000313" key="18">
    <source>
        <dbReference type="Proteomes" id="UP000525068"/>
    </source>
</evidence>
<dbReference type="EMBL" id="AABEVT010000002">
    <property type="protein sequence ID" value="EAH0251660.1"/>
    <property type="molecule type" value="Genomic_DNA"/>
</dbReference>
<evidence type="ECO:0000313" key="8">
    <source>
        <dbReference type="EMBL" id="EAH3125925.1"/>
    </source>
</evidence>
<dbReference type="Proteomes" id="UP000413786">
    <property type="component" value="Unassembled WGS sequence"/>
</dbReference>
<evidence type="ECO:0000313" key="21">
    <source>
        <dbReference type="Proteomes" id="UP000566597"/>
    </source>
</evidence>
<dbReference type="EMBL" id="AABGFX010000001">
    <property type="protein sequence ID" value="EAH3125925.1"/>
    <property type="molecule type" value="Genomic_DNA"/>
</dbReference>
<evidence type="ECO:0000313" key="6">
    <source>
        <dbReference type="EMBL" id="EAH0251660.1"/>
    </source>
</evidence>
<protein>
    <submittedName>
        <fullName evidence="4">Uncharacterized protein</fullName>
    </submittedName>
</protein>
<dbReference type="Proteomes" id="UP000525068">
    <property type="component" value="Unassembled WGS sequence"/>
</dbReference>
<reference evidence="11" key="3">
    <citation type="submission" date="2022-06" db="EMBL/GenBank/DDBJ databases">
        <title>Complete genomes of Listeria monocytogenes strains L58-55 and 6179.</title>
        <authorList>
            <person name="Schmitz-Esser S."/>
            <person name="Tibbs-Cortes B.W."/>
        </authorList>
    </citation>
    <scope>NUCLEOTIDE SEQUENCE</scope>
    <source>
        <strain evidence="11">L58-55</strain>
    </source>
</reference>
<dbReference type="EMBL" id="AAAQOE010000002">
    <property type="protein sequence ID" value="EAE1095857.1"/>
    <property type="molecule type" value="Genomic_DNA"/>
</dbReference>
<sequence>MIHSDHIISYNINLDFLLILNEKLNIDISSIWVKYLKSTLITPDSSMGEMVDESDYTSNILTELNLLENPFAIDFQEALSNSNNQKVASVILPKDPEQTFFESYDSSCYTSNYIILVTHEIPDCLSKENHDKSLVIKKVTL</sequence>
<dbReference type="RefSeq" id="WP_003733852.1">
    <property type="nucleotide sequence ID" value="NZ_BAAFVI010000008.1"/>
</dbReference>
<reference evidence="17 18" key="2">
    <citation type="submission" date="2019-04" db="EMBL/GenBank/DDBJ databases">
        <authorList>
            <person name="Ashton P.M."/>
            <person name="Dallman T."/>
            <person name="Nair S."/>
            <person name="De Pinna E."/>
            <person name="Peters T."/>
            <person name="Grant K."/>
        </authorList>
    </citation>
    <scope>NUCLEOTIDE SEQUENCE [LARGE SCALE GENOMIC DNA]</scope>
    <source>
        <strain evidence="6 21">406731</strain>
        <strain evidence="4 20">429821</strain>
        <strain evidence="7 18">562417</strain>
        <strain evidence="8 19">562428</strain>
        <strain evidence="5 17">563356</strain>
        <strain evidence="1 14">688377</strain>
        <strain evidence="9 16">760311</strain>
        <strain evidence="10 15">883775</strain>
    </source>
</reference>
<dbReference type="Proteomes" id="UP000371553">
    <property type="component" value="Unassembled WGS sequence"/>
</dbReference>
<dbReference type="Proteomes" id="UP000529135">
    <property type="component" value="Unassembled WGS sequence"/>
</dbReference>
<evidence type="ECO:0000313" key="16">
    <source>
        <dbReference type="Proteomes" id="UP000478945"/>
    </source>
</evidence>
<evidence type="ECO:0000313" key="2">
    <source>
        <dbReference type="EMBL" id="EAD8147210.1"/>
    </source>
</evidence>
<evidence type="ECO:0000313" key="11">
    <source>
        <dbReference type="EMBL" id="UUJ79281.1"/>
    </source>
</evidence>
<evidence type="ECO:0000313" key="9">
    <source>
        <dbReference type="EMBL" id="ECL0129731.1"/>
    </source>
</evidence>
<accession>A0A460GEU5</accession>
<dbReference type="Proteomes" id="UP000355989">
    <property type="component" value="Unassembled WGS sequence"/>
</dbReference>
<dbReference type="EMBL" id="AABEQV010000001">
    <property type="protein sequence ID" value="EAG9855729.1"/>
    <property type="molecule type" value="Genomic_DNA"/>
</dbReference>
<dbReference type="EMBL" id="AAAPCR010000015">
    <property type="protein sequence ID" value="EAD8147210.1"/>
    <property type="molecule type" value="Genomic_DNA"/>
</dbReference>
<dbReference type="EMBL" id="AAAIJX010000001">
    <property type="protein sequence ID" value="EAC4481523.1"/>
    <property type="molecule type" value="Genomic_DNA"/>
</dbReference>
<evidence type="ECO:0000313" key="14">
    <source>
        <dbReference type="Proteomes" id="UP000413786"/>
    </source>
</evidence>
<dbReference type="EMBL" id="AANOZB010000001">
    <property type="protein sequence ID" value="EDP8408761.1"/>
    <property type="molecule type" value="Genomic_DNA"/>
</dbReference>
<dbReference type="Proteomes" id="UP000517258">
    <property type="component" value="Unassembled WGS sequence"/>
</dbReference>
<evidence type="ECO:0000313" key="15">
    <source>
        <dbReference type="Proteomes" id="UP000470497"/>
    </source>
</evidence>
<evidence type="ECO:0000313" key="7">
    <source>
        <dbReference type="EMBL" id="EAH1614064.1"/>
    </source>
</evidence>
<dbReference type="EMBL" id="AABEVI010000001">
    <property type="protein sequence ID" value="EAH0216938.1"/>
    <property type="molecule type" value="Genomic_DNA"/>
</dbReference>
<evidence type="ECO:0000313" key="19">
    <source>
        <dbReference type="Proteomes" id="UP000529135"/>
    </source>
</evidence>
<evidence type="ECO:0000313" key="4">
    <source>
        <dbReference type="EMBL" id="EAG9855729.1"/>
    </source>
</evidence>
<evidence type="ECO:0000313" key="1">
    <source>
        <dbReference type="EMBL" id="EAC4481523.1"/>
    </source>
</evidence>
<organism evidence="4 20">
    <name type="scientific">Listeria monocytogenes</name>
    <dbReference type="NCBI Taxonomy" id="1639"/>
    <lineage>
        <taxon>Bacteria</taxon>
        <taxon>Bacillati</taxon>
        <taxon>Bacillota</taxon>
        <taxon>Bacilli</taxon>
        <taxon>Bacillales</taxon>
        <taxon>Listeriaceae</taxon>
        <taxon>Listeria</taxon>
    </lineage>
</organism>
<dbReference type="AlphaFoldDB" id="A0A460GEU5"/>
<evidence type="ECO:0000313" key="17">
    <source>
        <dbReference type="Proteomes" id="UP000517258"/>
    </source>
</evidence>
<proteinExistence type="predicted"/>
<name>A0A460GEU5_LISMN</name>
<evidence type="ECO:0000313" key="5">
    <source>
        <dbReference type="EMBL" id="EAH0216938.1"/>
    </source>
</evidence>
<dbReference type="EMBL" id="AAJEKY010000001">
    <property type="protein sequence ID" value="ECL0129731.1"/>
    <property type="molecule type" value="Genomic_DNA"/>
</dbReference>
<dbReference type="Proteomes" id="UP000470497">
    <property type="component" value="Unassembled WGS sequence"/>
</dbReference>
<evidence type="ECO:0000313" key="20">
    <source>
        <dbReference type="Proteomes" id="UP000548826"/>
    </source>
</evidence>
<dbReference type="Proteomes" id="UP000566597">
    <property type="component" value="Unassembled WGS sequence"/>
</dbReference>
<gene>
    <name evidence="3" type="ORF">APD94_07785</name>
    <name evidence="11" type="ORF">BES38_13185</name>
    <name evidence="2" type="ORF">CD20_14095</name>
    <name evidence="7" type="ORF">D4271_01465</name>
    <name evidence="4" type="ORF">D4C60_01840</name>
    <name evidence="5" type="ORF">D4D89_01290</name>
    <name evidence="6" type="ORF">D4U23_04590</name>
    <name evidence="8" type="ORF">D5M70_01290</name>
    <name evidence="1" type="ORF">E0I39_01340</name>
    <name evidence="9" type="ORF">FJU19_01330</name>
    <name evidence="10" type="ORF">G3R95_000295</name>
</gene>
<reference evidence="12 13" key="1">
    <citation type="submission" date="2018-06" db="EMBL/GenBank/DDBJ databases">
        <authorList>
            <consortium name="GenomeTrakr: Next Generation Sequencing Network for Food Pathogen Tracability"/>
        </authorList>
    </citation>
    <scope>NUCLEOTIDE SEQUENCE [LARGE SCALE GENOMIC DNA]</scope>
    <source>
        <strain evidence="3 12">FLAG-78586</strain>
        <strain evidence="2 13">NYAG13B12507-5</strain>
    </source>
</reference>
<evidence type="ECO:0000313" key="10">
    <source>
        <dbReference type="EMBL" id="EDP8408761.1"/>
    </source>
</evidence>
<dbReference type="EMBL" id="CP098507">
    <property type="protein sequence ID" value="UUJ79281.1"/>
    <property type="molecule type" value="Genomic_DNA"/>
</dbReference>
<evidence type="ECO:0000313" key="12">
    <source>
        <dbReference type="Proteomes" id="UP000355989"/>
    </source>
</evidence>
<dbReference type="Proteomes" id="UP000548826">
    <property type="component" value="Unassembled WGS sequence"/>
</dbReference>
<evidence type="ECO:0000313" key="13">
    <source>
        <dbReference type="Proteomes" id="UP000371553"/>
    </source>
</evidence>
<evidence type="ECO:0000313" key="3">
    <source>
        <dbReference type="EMBL" id="EAE1095857.1"/>
    </source>
</evidence>
<dbReference type="Proteomes" id="UP000193519">
    <property type="component" value="Chromosome"/>
</dbReference>
<dbReference type="EMBL" id="AABFMV010000001">
    <property type="protein sequence ID" value="EAH1614064.1"/>
    <property type="molecule type" value="Genomic_DNA"/>
</dbReference>
<dbReference type="Proteomes" id="UP000478945">
    <property type="component" value="Unassembled WGS sequence"/>
</dbReference>